<keyword evidence="1" id="KW-0175">Coiled coil</keyword>
<evidence type="ECO:0000313" key="3">
    <source>
        <dbReference type="Proteomes" id="UP000024837"/>
    </source>
</evidence>
<feature type="coiled-coil region" evidence="1">
    <location>
        <begin position="166"/>
        <end position="315"/>
    </location>
</feature>
<dbReference type="HOGENOM" id="CLU_866057_0_0_1"/>
<keyword evidence="3" id="KW-1185">Reference proteome</keyword>
<gene>
    <name evidence="2" type="ORF">DRE_04013</name>
</gene>
<dbReference type="EMBL" id="KI966415">
    <property type="protein sequence ID" value="EWC46768.1"/>
    <property type="molecule type" value="Genomic_DNA"/>
</dbReference>
<accession>W7I3J5</accession>
<dbReference type="Proteomes" id="UP000024837">
    <property type="component" value="Unassembled WGS sequence"/>
</dbReference>
<sequence>MSELDKPGQVGTLEDAAGKATALTSTNVALSLARALETIKRLEEQYFDTIQAWTEHEEGAKISLERNLGDVKSLHETITKRDEEISQLRNQIDASAEIPSQAVQDYQGPLTFQELGTQAFDTAVKPPLPETEGLKNTDSGLTSIHKNPVKTLKEAGQLKHQPTAAASTLNDDLRKAQQEIKRHKKMIRDLEEHAGTAKSAYLALVDAFETSEKSNWSLQSELKRKQNQLEDFRKNQAATASEDLTYIRVRKLEAEVLTLESEKEQLRLELKVVTEKLKASEMKSANTMFRRNLQTQVMRDTIHNLENDKTQLQRAIDARTD</sequence>
<evidence type="ECO:0000313" key="2">
    <source>
        <dbReference type="EMBL" id="EWC46768.1"/>
    </source>
</evidence>
<organism evidence="2 3">
    <name type="scientific">Drechslerella stenobrocha 248</name>
    <dbReference type="NCBI Taxonomy" id="1043628"/>
    <lineage>
        <taxon>Eukaryota</taxon>
        <taxon>Fungi</taxon>
        <taxon>Dikarya</taxon>
        <taxon>Ascomycota</taxon>
        <taxon>Pezizomycotina</taxon>
        <taxon>Orbiliomycetes</taxon>
        <taxon>Orbiliales</taxon>
        <taxon>Orbiliaceae</taxon>
        <taxon>Drechslerella</taxon>
    </lineage>
</organism>
<name>W7I3J5_9PEZI</name>
<proteinExistence type="predicted"/>
<evidence type="ECO:0000256" key="1">
    <source>
        <dbReference type="SAM" id="Coils"/>
    </source>
</evidence>
<dbReference type="AlphaFoldDB" id="W7I3J5"/>
<protein>
    <submittedName>
        <fullName evidence="2">Uncharacterized protein</fullName>
    </submittedName>
</protein>
<reference evidence="2 3" key="1">
    <citation type="submission" date="2013-05" db="EMBL/GenBank/DDBJ databases">
        <title>Drechslerella stenobrocha genome reveals carnivorous origination and mechanical trapping mechanism of predatory fungi.</title>
        <authorList>
            <person name="Liu X."/>
            <person name="Zhang W."/>
            <person name="Liu K."/>
        </authorList>
    </citation>
    <scope>NUCLEOTIDE SEQUENCE [LARGE SCALE GENOMIC DNA]</scope>
    <source>
        <strain evidence="2 3">248</strain>
    </source>
</reference>